<protein>
    <submittedName>
        <fullName evidence="2">H19, imprinted maternally expressed transcript</fullName>
    </submittedName>
</protein>
<feature type="region of interest" description="Disordered" evidence="1">
    <location>
        <begin position="17"/>
        <end position="77"/>
    </location>
</feature>
<evidence type="ECO:0000256" key="1">
    <source>
        <dbReference type="SAM" id="MobiDB-lite"/>
    </source>
</evidence>
<dbReference type="EMBL" id="JP010943">
    <property type="protein sequence ID" value="AER99540.1"/>
    <property type="molecule type" value="mRNA"/>
</dbReference>
<reference evidence="2" key="1">
    <citation type="journal article" date="2013" name="J. Virol.">
        <title>Sequencing, annotation, and characterization of the influenza ferret infectome.</title>
        <authorList>
            <person name="Leon A.J."/>
            <person name="Banner D."/>
            <person name="Xu L."/>
            <person name="Ran L."/>
            <person name="Peng Z."/>
            <person name="Yi K."/>
            <person name="Chen C."/>
            <person name="Xu F."/>
            <person name="Huang J."/>
            <person name="Zhao Z."/>
            <person name="Lin Z."/>
            <person name="Huang S.H."/>
            <person name="Fang Y."/>
            <person name="Kelvin A.A."/>
            <person name="Ross T.M."/>
            <person name="Farooqui A."/>
            <person name="Kelvin D.J."/>
        </authorList>
    </citation>
    <scope>NUCLEOTIDE SEQUENCE</scope>
    <source>
        <tissue evidence="2">Lungs</tissue>
    </source>
</reference>
<accession>G9K3R6</accession>
<feature type="non-terminal residue" evidence="2">
    <location>
        <position position="1"/>
    </location>
</feature>
<sequence>RRLGRSECELWWGVGAQAGEEREAGGEPEAALASRAPGQGGPRGQRRSRDRCLPAQTGDAARSPGRVTCPPATEGRR</sequence>
<evidence type="ECO:0000313" key="2">
    <source>
        <dbReference type="EMBL" id="AER99540.1"/>
    </source>
</evidence>
<organism evidence="2">
    <name type="scientific">Mustela putorius furo</name>
    <name type="common">European domestic ferret</name>
    <name type="synonym">Mustela furo</name>
    <dbReference type="NCBI Taxonomy" id="9669"/>
    <lineage>
        <taxon>Eukaryota</taxon>
        <taxon>Metazoa</taxon>
        <taxon>Chordata</taxon>
        <taxon>Craniata</taxon>
        <taxon>Vertebrata</taxon>
        <taxon>Euteleostomi</taxon>
        <taxon>Mammalia</taxon>
        <taxon>Eutheria</taxon>
        <taxon>Laurasiatheria</taxon>
        <taxon>Carnivora</taxon>
        <taxon>Caniformia</taxon>
        <taxon>Musteloidea</taxon>
        <taxon>Mustelidae</taxon>
        <taxon>Mustelinae</taxon>
        <taxon>Mustela</taxon>
    </lineage>
</organism>
<dbReference type="AlphaFoldDB" id="G9K3R6"/>
<feature type="non-terminal residue" evidence="2">
    <location>
        <position position="77"/>
    </location>
</feature>
<feature type="compositionally biased region" description="Low complexity" evidence="1">
    <location>
        <begin position="27"/>
        <end position="37"/>
    </location>
</feature>
<proteinExistence type="evidence at transcript level"/>
<name>G9K3R6_MUSPF</name>